<feature type="domain" description="CBM20" evidence="2">
    <location>
        <begin position="21"/>
        <end position="111"/>
    </location>
</feature>
<dbReference type="InterPro" id="IPR050583">
    <property type="entry name" value="Mycobacterial_A85_antigen"/>
</dbReference>
<dbReference type="SUPFAM" id="SSF53474">
    <property type="entry name" value="alpha/beta-Hydrolases"/>
    <property type="match status" value="1"/>
</dbReference>
<dbReference type="SUPFAM" id="SSF49452">
    <property type="entry name" value="Starch-binding domain-like"/>
    <property type="match status" value="1"/>
</dbReference>
<dbReference type="SMART" id="SM01065">
    <property type="entry name" value="CBM_2"/>
    <property type="match status" value="1"/>
</dbReference>
<dbReference type="Gene3D" id="3.40.50.1820">
    <property type="entry name" value="alpha/beta hydrolase"/>
    <property type="match status" value="1"/>
</dbReference>
<accession>A0A1N6G3Z3</accession>
<feature type="chain" id="PRO_5012523254" evidence="1">
    <location>
        <begin position="21"/>
        <end position="567"/>
    </location>
</feature>
<evidence type="ECO:0000313" key="4">
    <source>
        <dbReference type="Proteomes" id="UP000185221"/>
    </source>
</evidence>
<dbReference type="InterPro" id="IPR029058">
    <property type="entry name" value="AB_hydrolase_fold"/>
</dbReference>
<keyword evidence="1" id="KW-0732">Signal</keyword>
<dbReference type="STRING" id="226505.SAMN05444394_2943"/>
<dbReference type="PANTHER" id="PTHR48098:SF6">
    <property type="entry name" value="FERRI-BACILLIBACTIN ESTERASE BESA"/>
    <property type="match status" value="1"/>
</dbReference>
<dbReference type="GO" id="GO:2001070">
    <property type="term" value="F:starch binding"/>
    <property type="evidence" value="ECO:0007669"/>
    <property type="project" value="InterPro"/>
</dbReference>
<dbReference type="InterPro" id="IPR000801">
    <property type="entry name" value="Esterase-like"/>
</dbReference>
<evidence type="ECO:0000256" key="1">
    <source>
        <dbReference type="SAM" id="SignalP"/>
    </source>
</evidence>
<name>A0A1N6G3Z3_9BACT</name>
<dbReference type="Proteomes" id="UP000185221">
    <property type="component" value="Unassembled WGS sequence"/>
</dbReference>
<dbReference type="Gene3D" id="2.60.40.10">
    <property type="entry name" value="Immunoglobulins"/>
    <property type="match status" value="1"/>
</dbReference>
<dbReference type="OrthoDB" id="9784036at2"/>
<protein>
    <submittedName>
        <fullName evidence="3">Putative esterase</fullName>
    </submittedName>
</protein>
<dbReference type="RefSeq" id="WP_084560987.1">
    <property type="nucleotide sequence ID" value="NZ_FSRC01000002.1"/>
</dbReference>
<proteinExistence type="predicted"/>
<dbReference type="InterPro" id="IPR013784">
    <property type="entry name" value="Carb-bd-like_fold"/>
</dbReference>
<gene>
    <name evidence="3" type="ORF">SAMN05444394_2943</name>
</gene>
<dbReference type="EMBL" id="FSRC01000002">
    <property type="protein sequence ID" value="SIO02142.1"/>
    <property type="molecule type" value="Genomic_DNA"/>
</dbReference>
<sequence length="567" mass="65719">MNRKIIVFALSMLFVGKAFAQENVTIKVIVPNKTDEVFITGNQESLGNWDPGVVKMDKVSDFEREITTAITYPAEFKFTKGKWENEGIINQLDNNPNQKLSDANSKNIFVVKGWANETIAESLGLGYSTKIFQSNYLGAERLVKIALPENYDPAKKYPVFYTTDAGWNMFTVAKNYISNLSLDEYRLMPESILVGIVHGTTNDRSNRNDDLDVYYKETGQKFKNFIFEELVPYINRTYSTSGFNVMIGHSNGAEYNHFLLLEEENPFRGFISLSTNFFAKDVRQEIGDLMKNYQGNNLYYFVANATTDSPDRIEAGNDYEEIYQENMNPNFQFKKQTYEANHNSVVPLALVDGIQFIFKDYRNVENYKNLASYRDHYLKDMKANYGIEEEYSIRDLESLLMDIIMGKKKEGLEEYLKFVEDNKLWQLPKMREPGGYDGVNKGNFYFFVEDYKKSAESYRQALDQMHTHTESVAYFGNFDKTVLAFKKIEDYEGLMNLLLDTKFYLNSDNELTPKSVESNLLYINYQIAKLASEHDINRKEGKKALAYCKDNYRENRIFTVEELEGLL</sequence>
<reference evidence="4" key="1">
    <citation type="submission" date="2016-11" db="EMBL/GenBank/DDBJ databases">
        <authorList>
            <person name="Varghese N."/>
            <person name="Submissions S."/>
        </authorList>
    </citation>
    <scope>NUCLEOTIDE SEQUENCE [LARGE SCALE GENOMIC DNA]</scope>
    <source>
        <strain evidence="4">DSM 15292</strain>
    </source>
</reference>
<dbReference type="InterPro" id="IPR013783">
    <property type="entry name" value="Ig-like_fold"/>
</dbReference>
<dbReference type="PANTHER" id="PTHR48098">
    <property type="entry name" value="ENTEROCHELIN ESTERASE-RELATED"/>
    <property type="match status" value="1"/>
</dbReference>
<evidence type="ECO:0000259" key="2">
    <source>
        <dbReference type="SMART" id="SM01065"/>
    </source>
</evidence>
<organism evidence="3 4">
    <name type="scientific">Algoriphagus halophilus</name>
    <dbReference type="NCBI Taxonomy" id="226505"/>
    <lineage>
        <taxon>Bacteria</taxon>
        <taxon>Pseudomonadati</taxon>
        <taxon>Bacteroidota</taxon>
        <taxon>Cytophagia</taxon>
        <taxon>Cytophagales</taxon>
        <taxon>Cyclobacteriaceae</taxon>
        <taxon>Algoriphagus</taxon>
    </lineage>
</organism>
<feature type="signal peptide" evidence="1">
    <location>
        <begin position="1"/>
        <end position="20"/>
    </location>
</feature>
<dbReference type="Pfam" id="PF00756">
    <property type="entry name" value="Esterase"/>
    <property type="match status" value="1"/>
</dbReference>
<evidence type="ECO:0000313" key="3">
    <source>
        <dbReference type="EMBL" id="SIO02142.1"/>
    </source>
</evidence>
<dbReference type="InterPro" id="IPR002044">
    <property type="entry name" value="CBM20"/>
</dbReference>
<dbReference type="AlphaFoldDB" id="A0A1N6G3Z3"/>
<keyword evidence="4" id="KW-1185">Reference proteome</keyword>